<dbReference type="PANTHER" id="PTHR43156">
    <property type="entry name" value="STAGE II SPORULATION PROTEIN E-RELATED"/>
    <property type="match status" value="1"/>
</dbReference>
<dbReference type="PROSITE" id="PS50113">
    <property type="entry name" value="PAC"/>
    <property type="match status" value="1"/>
</dbReference>
<gene>
    <name evidence="17" type="ORF">FPZ41_39510</name>
</gene>
<keyword evidence="18" id="KW-1185">Reference proteome</keyword>
<protein>
    <recommendedName>
        <fullName evidence="1">protein-serine/threonine phosphatase</fullName>
        <ecNumber evidence="1">3.1.3.16</ecNumber>
    </recommendedName>
    <alternativeName>
        <fullName evidence="15">Protein-serine/threonine phosphatase</fullName>
    </alternativeName>
    <alternativeName>
        <fullName evidence="14">Serine/threonine-protein kinase</fullName>
    </alternativeName>
</protein>
<dbReference type="GO" id="GO:0046872">
    <property type="term" value="F:metal ion binding"/>
    <property type="evidence" value="ECO:0007669"/>
    <property type="project" value="UniProtKB-KW"/>
</dbReference>
<dbReference type="SMART" id="SM00065">
    <property type="entry name" value="GAF"/>
    <property type="match status" value="1"/>
</dbReference>
<evidence type="ECO:0000256" key="3">
    <source>
        <dbReference type="ARBA" id="ARBA00022679"/>
    </source>
</evidence>
<dbReference type="SUPFAM" id="SSF55785">
    <property type="entry name" value="PYP-like sensor domain (PAS domain)"/>
    <property type="match status" value="1"/>
</dbReference>
<dbReference type="InterPro" id="IPR001610">
    <property type="entry name" value="PAC"/>
</dbReference>
<dbReference type="InterPro" id="IPR000014">
    <property type="entry name" value="PAS"/>
</dbReference>
<evidence type="ECO:0000256" key="10">
    <source>
        <dbReference type="ARBA" id="ARBA00022912"/>
    </source>
</evidence>
<dbReference type="Pfam" id="PF08448">
    <property type="entry name" value="PAS_4"/>
    <property type="match status" value="1"/>
</dbReference>
<proteinExistence type="predicted"/>
<evidence type="ECO:0000256" key="5">
    <source>
        <dbReference type="ARBA" id="ARBA00022741"/>
    </source>
</evidence>
<organism evidence="17 18">
    <name type="scientific">Streptomyces acidicola</name>
    <dbReference type="NCBI Taxonomy" id="2596892"/>
    <lineage>
        <taxon>Bacteria</taxon>
        <taxon>Bacillati</taxon>
        <taxon>Actinomycetota</taxon>
        <taxon>Actinomycetes</taxon>
        <taxon>Kitasatosporales</taxon>
        <taxon>Streptomycetaceae</taxon>
        <taxon>Streptomyces</taxon>
    </lineage>
</organism>
<keyword evidence="11" id="KW-0464">Manganese</keyword>
<evidence type="ECO:0000256" key="8">
    <source>
        <dbReference type="ARBA" id="ARBA00022840"/>
    </source>
</evidence>
<dbReference type="Gene3D" id="3.60.40.10">
    <property type="entry name" value="PPM-type phosphatase domain"/>
    <property type="match status" value="1"/>
</dbReference>
<dbReference type="Pfam" id="PF07228">
    <property type="entry name" value="SpoIIE"/>
    <property type="match status" value="1"/>
</dbReference>
<keyword evidence="3" id="KW-0808">Transferase</keyword>
<dbReference type="SUPFAM" id="SSF81606">
    <property type="entry name" value="PP2C-like"/>
    <property type="match status" value="1"/>
</dbReference>
<evidence type="ECO:0000256" key="6">
    <source>
        <dbReference type="ARBA" id="ARBA00022777"/>
    </source>
</evidence>
<comment type="catalytic activity">
    <reaction evidence="12">
        <text>O-phospho-L-seryl-[protein] + H2O = L-seryl-[protein] + phosphate</text>
        <dbReference type="Rhea" id="RHEA:20629"/>
        <dbReference type="Rhea" id="RHEA-COMP:9863"/>
        <dbReference type="Rhea" id="RHEA-COMP:11604"/>
        <dbReference type="ChEBI" id="CHEBI:15377"/>
        <dbReference type="ChEBI" id="CHEBI:29999"/>
        <dbReference type="ChEBI" id="CHEBI:43474"/>
        <dbReference type="ChEBI" id="CHEBI:83421"/>
        <dbReference type="EC" id="3.1.3.16"/>
    </reaction>
</comment>
<evidence type="ECO:0000256" key="4">
    <source>
        <dbReference type="ARBA" id="ARBA00022723"/>
    </source>
</evidence>
<dbReference type="Pfam" id="PF13581">
    <property type="entry name" value="HATPase_c_2"/>
    <property type="match status" value="1"/>
</dbReference>
<evidence type="ECO:0000256" key="2">
    <source>
        <dbReference type="ARBA" id="ARBA00022553"/>
    </source>
</evidence>
<keyword evidence="2" id="KW-0597">Phosphoprotein</keyword>
<dbReference type="InterPro" id="IPR013656">
    <property type="entry name" value="PAS_4"/>
</dbReference>
<keyword evidence="10" id="KW-0904">Protein phosphatase</keyword>
<dbReference type="FunFam" id="3.30.565.10:FF:000028">
    <property type="entry name" value="PAS sensor protein"/>
    <property type="match status" value="1"/>
</dbReference>
<dbReference type="EMBL" id="VMNX01000262">
    <property type="protein sequence ID" value="MPY54320.1"/>
    <property type="molecule type" value="Genomic_DNA"/>
</dbReference>
<dbReference type="Gene3D" id="2.10.70.100">
    <property type="match status" value="1"/>
</dbReference>
<keyword evidence="7" id="KW-0378">Hydrolase</keyword>
<dbReference type="InterPro" id="IPR000700">
    <property type="entry name" value="PAS-assoc_C"/>
</dbReference>
<dbReference type="GO" id="GO:0004722">
    <property type="term" value="F:protein serine/threonine phosphatase activity"/>
    <property type="evidence" value="ECO:0007669"/>
    <property type="project" value="UniProtKB-EC"/>
</dbReference>
<dbReference type="InterPro" id="IPR029016">
    <property type="entry name" value="GAF-like_dom_sf"/>
</dbReference>
<evidence type="ECO:0000256" key="7">
    <source>
        <dbReference type="ARBA" id="ARBA00022801"/>
    </source>
</evidence>
<evidence type="ECO:0000256" key="11">
    <source>
        <dbReference type="ARBA" id="ARBA00023211"/>
    </source>
</evidence>
<evidence type="ECO:0000256" key="14">
    <source>
        <dbReference type="ARBA" id="ARBA00075117"/>
    </source>
</evidence>
<dbReference type="Gene3D" id="3.30.450.40">
    <property type="match status" value="1"/>
</dbReference>
<dbReference type="SMART" id="SM00086">
    <property type="entry name" value="PAC"/>
    <property type="match status" value="1"/>
</dbReference>
<dbReference type="InterPro" id="IPR036890">
    <property type="entry name" value="HATPase_C_sf"/>
</dbReference>
<evidence type="ECO:0000256" key="15">
    <source>
        <dbReference type="ARBA" id="ARBA00081350"/>
    </source>
</evidence>
<dbReference type="CDD" id="cd16936">
    <property type="entry name" value="HATPase_RsbW-like"/>
    <property type="match status" value="1"/>
</dbReference>
<dbReference type="SUPFAM" id="SSF55781">
    <property type="entry name" value="GAF domain-like"/>
    <property type="match status" value="1"/>
</dbReference>
<comment type="function">
    <text evidence="13">Primarily acts as an independent SigF regulator that is sensitive to the osmosensory signal, mediating the cross talk of PknD with the SigF regulon. Possesses both phosphatase and kinase activities. The kinase domain functions as a classic anti-sigma factor-like kinase to phosphorylate the anti-anti-sigma factor domain at the canonical regulatory site, and the phosphatase domain antagonizes this activity.</text>
</comment>
<dbReference type="InterPro" id="IPR036457">
    <property type="entry name" value="PPM-type-like_dom_sf"/>
</dbReference>
<dbReference type="FunFam" id="3.60.40.10:FF:000005">
    <property type="entry name" value="Serine/threonine protein phosphatase"/>
    <property type="match status" value="1"/>
</dbReference>
<name>A0A5N8X416_9ACTN</name>
<dbReference type="Gene3D" id="3.30.450.20">
    <property type="entry name" value="PAS domain"/>
    <property type="match status" value="2"/>
</dbReference>
<dbReference type="Gene3D" id="3.30.565.10">
    <property type="entry name" value="Histidine kinase-like ATPase, C-terminal domain"/>
    <property type="match status" value="1"/>
</dbReference>
<sequence length="937" mass="102010">MNCALHHAVAELGGLGGMAHLTGPWMGSGLRLLAVDGLPAAHARQWQDHVVGQPMSPVDRMLDGKCRWHPAPHRGDSLGPAPAPLPDPPDGAAVAGVVVVPMVSQERVLGTLSIICLDERPTVAQCGFLEEAARRVTDHLGRSLGASHSRSPEWWLEPDSDSRLSEAAKAVSVGSWDWNIRTGELFYDEQSMRVLGIDPDTFDQRIETWVDMVHPDDLPWVMADTEDAIRTRSIYGVEYRIRRPDGTSGWAQARARVITDADGEPTHVVGTVWDTTRTRAARDAVDHALRHMTDGFAAVDTDWQVTFVNAEAERALGPVPASGDRSLWNIAAARTPGFEEMCRRTVSESRPMGAELNSPANQRWYHLRLVPVPQGLAIYSTDVTDRRIREAEREAAERSAAERSAHTARLTEALAEAITMRDVVKATAEHVLAPFGASRLAVLTLEDGFPCVVGSIGYGKAQLDAFQVRSPRLGTPVADVLTTRVPLFIESVHEHRERYPHSAAAVVTGEDQSWAYLPLIVTGRVTGCCVIAFKQPQPFSGEERTLLIALSGLIAQALERSRLYDSEHNRAQELQRGLLPQKLPALLAISAAARYLPADRRLDVGGDWYDLIPLSAERAALVIGDVMGHGLSEAATMGRLRTAVRTLTELELPPDEILAHLNELVSDLGDSFYATCLYAVYDPTTRLCEFASAGHLPPVVIHPDHTVHLPKIPTNSPLGAATPPFDVIQMEVPDDSLVALFTDGLVESPGQDIDECIHQFAGILASAAAEEDRPGLEKLCDTVVSALLPTQKTGRDDAALFIARTHALAPEKVAAWPLTTDPTAARQARELVRGQLGLWDLDDLVMSTELVVSELVGNVVRHARGPVALRLLRGHHLVCEVSDGSLTTPHVRRASDTDENGRGLQLIGALTHRWGVRYGASGKTIWTEQMPHPLSMA</sequence>
<evidence type="ECO:0000256" key="12">
    <source>
        <dbReference type="ARBA" id="ARBA00047761"/>
    </source>
</evidence>
<keyword evidence="4" id="KW-0479">Metal-binding</keyword>
<dbReference type="PANTHER" id="PTHR43156:SF2">
    <property type="entry name" value="STAGE II SPORULATION PROTEIN E"/>
    <property type="match status" value="1"/>
</dbReference>
<dbReference type="InterPro" id="IPR001932">
    <property type="entry name" value="PPM-type_phosphatase-like_dom"/>
</dbReference>
<dbReference type="Pfam" id="PF13185">
    <property type="entry name" value="GAF_2"/>
    <property type="match status" value="1"/>
</dbReference>
<dbReference type="Proteomes" id="UP000373149">
    <property type="component" value="Unassembled WGS sequence"/>
</dbReference>
<dbReference type="GO" id="GO:0005524">
    <property type="term" value="F:ATP binding"/>
    <property type="evidence" value="ECO:0007669"/>
    <property type="project" value="UniProtKB-KW"/>
</dbReference>
<dbReference type="InterPro" id="IPR013655">
    <property type="entry name" value="PAS_fold_3"/>
</dbReference>
<reference evidence="17 18" key="1">
    <citation type="submission" date="2019-09" db="EMBL/GenBank/DDBJ databases">
        <authorList>
            <person name="Duangmal K."/>
            <person name="Teo W.F.A."/>
            <person name="Lipun K."/>
        </authorList>
    </citation>
    <scope>NUCLEOTIDE SEQUENCE [LARGE SCALE GENOMIC DNA]</scope>
    <source>
        <strain evidence="17 18">K1PN6</strain>
    </source>
</reference>
<keyword evidence="6" id="KW-0418">Kinase</keyword>
<accession>A0A5N8X416</accession>
<dbReference type="NCBIfam" id="TIGR00229">
    <property type="entry name" value="sensory_box"/>
    <property type="match status" value="1"/>
</dbReference>
<dbReference type="Pfam" id="PF08447">
    <property type="entry name" value="PAS_3"/>
    <property type="match status" value="1"/>
</dbReference>
<evidence type="ECO:0000256" key="1">
    <source>
        <dbReference type="ARBA" id="ARBA00013081"/>
    </source>
</evidence>
<dbReference type="EC" id="3.1.3.16" evidence="1"/>
<keyword evidence="8" id="KW-0067">ATP-binding</keyword>
<dbReference type="InterPro" id="IPR003594">
    <property type="entry name" value="HATPase_dom"/>
</dbReference>
<dbReference type="AlphaFoldDB" id="A0A5N8X416"/>
<evidence type="ECO:0000259" key="16">
    <source>
        <dbReference type="PROSITE" id="PS50113"/>
    </source>
</evidence>
<dbReference type="InterPro" id="IPR035965">
    <property type="entry name" value="PAS-like_dom_sf"/>
</dbReference>
<feature type="domain" description="PAC" evidence="16">
    <location>
        <begin position="235"/>
        <end position="287"/>
    </location>
</feature>
<evidence type="ECO:0000313" key="17">
    <source>
        <dbReference type="EMBL" id="MPY54320.1"/>
    </source>
</evidence>
<comment type="caution">
    <text evidence="17">The sequence shown here is derived from an EMBL/GenBank/DDBJ whole genome shotgun (WGS) entry which is preliminary data.</text>
</comment>
<dbReference type="CDD" id="cd00130">
    <property type="entry name" value="PAS"/>
    <property type="match status" value="1"/>
</dbReference>
<evidence type="ECO:0000256" key="9">
    <source>
        <dbReference type="ARBA" id="ARBA00022842"/>
    </source>
</evidence>
<keyword evidence="9" id="KW-0460">Magnesium</keyword>
<dbReference type="SMART" id="SM00331">
    <property type="entry name" value="PP2C_SIG"/>
    <property type="match status" value="1"/>
</dbReference>
<dbReference type="InterPro" id="IPR003018">
    <property type="entry name" value="GAF"/>
</dbReference>
<keyword evidence="5" id="KW-0547">Nucleotide-binding</keyword>
<dbReference type="InterPro" id="IPR052016">
    <property type="entry name" value="Bact_Sigma-Reg"/>
</dbReference>
<evidence type="ECO:0000256" key="13">
    <source>
        <dbReference type="ARBA" id="ARBA00056274"/>
    </source>
</evidence>
<dbReference type="GO" id="GO:0016301">
    <property type="term" value="F:kinase activity"/>
    <property type="evidence" value="ECO:0007669"/>
    <property type="project" value="UniProtKB-KW"/>
</dbReference>
<dbReference type="SMART" id="SM00091">
    <property type="entry name" value="PAS"/>
    <property type="match status" value="2"/>
</dbReference>
<evidence type="ECO:0000313" key="18">
    <source>
        <dbReference type="Proteomes" id="UP000373149"/>
    </source>
</evidence>